<evidence type="ECO:0000313" key="7">
    <source>
        <dbReference type="Proteomes" id="UP000215902"/>
    </source>
</evidence>
<dbReference type="SUPFAM" id="SSF48652">
    <property type="entry name" value="Tetraspanin"/>
    <property type="match status" value="1"/>
</dbReference>
<organism evidence="6 7">
    <name type="scientific">Macrostomum lignano</name>
    <dbReference type="NCBI Taxonomy" id="282301"/>
    <lineage>
        <taxon>Eukaryota</taxon>
        <taxon>Metazoa</taxon>
        <taxon>Spiralia</taxon>
        <taxon>Lophotrochozoa</taxon>
        <taxon>Platyhelminthes</taxon>
        <taxon>Rhabditophora</taxon>
        <taxon>Macrostomorpha</taxon>
        <taxon>Macrostomida</taxon>
        <taxon>Macrostomidae</taxon>
        <taxon>Macrostomum</taxon>
    </lineage>
</organism>
<sequence>MCVKALMKIVSGVLSIVSVLLGVIFLIVGFILQFGLTTVVVNYLRTYINELNNYLKATGSSVDIETYIQQLPQITGNLAVTFIIMGIVIAAVGVIGLVAVCCEVKIMLIIYIVLLGILIAGQVTLIIVYYAARDTFISRAKTYMQDTINNKYSGYSNMNMETILWNVFHTSLGCCGITNGTDFASAKLWTRNVTYNSVSYTNIAYPLTCCRTSNYTGCLQSNHTSIQYTNLNVGCWEKIDTTVQTNITYAALGTAAIVLLQTLILVFAVHLCKGDSSKTQPV</sequence>
<feature type="transmembrane region" description="Helical" evidence="5">
    <location>
        <begin position="108"/>
        <end position="132"/>
    </location>
</feature>
<evidence type="ECO:0000256" key="2">
    <source>
        <dbReference type="ARBA" id="ARBA00022692"/>
    </source>
</evidence>
<proteinExistence type="predicted"/>
<dbReference type="EMBL" id="NIVC01000093">
    <property type="protein sequence ID" value="PAA91203.1"/>
    <property type="molecule type" value="Genomic_DNA"/>
</dbReference>
<dbReference type="PANTHER" id="PTHR19282">
    <property type="entry name" value="TETRASPANIN"/>
    <property type="match status" value="1"/>
</dbReference>
<keyword evidence="4 5" id="KW-0472">Membrane</keyword>
<dbReference type="STRING" id="282301.A0A267GYU1"/>
<keyword evidence="7" id="KW-1185">Reference proteome</keyword>
<evidence type="ECO:0000256" key="1">
    <source>
        <dbReference type="ARBA" id="ARBA00004141"/>
    </source>
</evidence>
<dbReference type="Gene3D" id="1.10.1450.10">
    <property type="entry name" value="Tetraspanin"/>
    <property type="match status" value="1"/>
</dbReference>
<dbReference type="AlphaFoldDB" id="A0A267GYU1"/>
<feature type="transmembrane region" description="Helical" evidence="5">
    <location>
        <begin position="12"/>
        <end position="36"/>
    </location>
</feature>
<feature type="transmembrane region" description="Helical" evidence="5">
    <location>
        <begin position="247"/>
        <end position="269"/>
    </location>
</feature>
<feature type="transmembrane region" description="Helical" evidence="5">
    <location>
        <begin position="78"/>
        <end position="101"/>
    </location>
</feature>
<evidence type="ECO:0000313" key="6">
    <source>
        <dbReference type="EMBL" id="PAA91203.1"/>
    </source>
</evidence>
<comment type="subcellular location">
    <subcellularLocation>
        <location evidence="1">Membrane</location>
        <topology evidence="1">Multi-pass membrane protein</topology>
    </subcellularLocation>
</comment>
<dbReference type="GO" id="GO:0016020">
    <property type="term" value="C:membrane"/>
    <property type="evidence" value="ECO:0007669"/>
    <property type="project" value="UniProtKB-SubCell"/>
</dbReference>
<gene>
    <name evidence="6" type="ORF">BOX15_Mlig015017g1</name>
</gene>
<evidence type="ECO:0000256" key="3">
    <source>
        <dbReference type="ARBA" id="ARBA00022989"/>
    </source>
</evidence>
<name>A0A267GYU1_9PLAT</name>
<dbReference type="Proteomes" id="UP000215902">
    <property type="component" value="Unassembled WGS sequence"/>
</dbReference>
<dbReference type="OrthoDB" id="6279736at2759"/>
<protein>
    <recommendedName>
        <fullName evidence="8">Tetraspanin</fullName>
    </recommendedName>
</protein>
<dbReference type="InterPro" id="IPR018499">
    <property type="entry name" value="Tetraspanin/Peripherin"/>
</dbReference>
<evidence type="ECO:0008006" key="8">
    <source>
        <dbReference type="Google" id="ProtNLM"/>
    </source>
</evidence>
<reference evidence="6 7" key="1">
    <citation type="submission" date="2017-06" db="EMBL/GenBank/DDBJ databases">
        <title>A platform for efficient transgenesis in Macrostomum lignano, a flatworm model organism for stem cell research.</title>
        <authorList>
            <person name="Berezikov E."/>
        </authorList>
    </citation>
    <scope>NUCLEOTIDE SEQUENCE [LARGE SCALE GENOMIC DNA]</scope>
    <source>
        <strain evidence="6">DV1</strain>
        <tissue evidence="6">Whole organism</tissue>
    </source>
</reference>
<comment type="caution">
    <text evidence="6">The sequence shown here is derived from an EMBL/GenBank/DDBJ whole genome shotgun (WGS) entry which is preliminary data.</text>
</comment>
<dbReference type="Pfam" id="PF00335">
    <property type="entry name" value="Tetraspanin"/>
    <property type="match status" value="1"/>
</dbReference>
<keyword evidence="2 5" id="KW-0812">Transmembrane</keyword>
<dbReference type="InterPro" id="IPR008952">
    <property type="entry name" value="Tetraspanin_EC2_sf"/>
</dbReference>
<accession>A0A267GYU1</accession>
<evidence type="ECO:0000256" key="4">
    <source>
        <dbReference type="ARBA" id="ARBA00023136"/>
    </source>
</evidence>
<keyword evidence="3 5" id="KW-1133">Transmembrane helix</keyword>
<evidence type="ECO:0000256" key="5">
    <source>
        <dbReference type="SAM" id="Phobius"/>
    </source>
</evidence>